<gene>
    <name evidence="3" type="ORF">BOV88_11115</name>
</gene>
<feature type="transmembrane region" description="Helical" evidence="2">
    <location>
        <begin position="30"/>
        <end position="47"/>
    </location>
</feature>
<evidence type="ECO:0000256" key="1">
    <source>
        <dbReference type="SAM" id="Coils"/>
    </source>
</evidence>
<protein>
    <submittedName>
        <fullName evidence="3">Uncharacterized protein</fullName>
    </submittedName>
</protein>
<feature type="coiled-coil region" evidence="1">
    <location>
        <begin position="112"/>
        <end position="286"/>
    </location>
</feature>
<dbReference type="RefSeq" id="WP_078459113.1">
    <property type="nucleotide sequence ID" value="NZ_MPNX01000019.1"/>
</dbReference>
<reference evidence="3 4" key="1">
    <citation type="submission" date="2016-11" db="EMBL/GenBank/DDBJ databases">
        <title>Mixed transmission modes and dynamic genome evolution in an obligate animal-bacterial symbiosis.</title>
        <authorList>
            <person name="Russell S.L."/>
            <person name="Corbett-Detig R.B."/>
            <person name="Cavanaugh C.M."/>
        </authorList>
    </citation>
    <scope>NUCLEOTIDE SEQUENCE [LARGE SCALE GENOMIC DNA]</scope>
    <source>
        <strain evidence="3">MA-KB16</strain>
    </source>
</reference>
<sequence length="547" mass="62261">MPANDNHIDLRLNRGQTDHNESFWPSFTDIMTVIVMIFLLAMVVLLVKNTELVTQLRETLASERAASSMAIQVSQEKKTLNKILEEKQTQISLLEGSVTEFTERDKQRLAAIAQLKTKENNQRVAIEKLQTRESQQLATIQQLENKGVQQQAAIEQLKSRETQQLATIEQLKKLESEQLAVIEQLKKKESEQLAAIEQLRSSESSQLSTIEQLKNRESERLSIISQLQEREKSLSANKEELSANLEATQQMLSERDTELQKQRDLVTSMQQEYDALLTEKDQLVADLQGLDSKSRNEVKILGEELARKIALITTLEQTRDEQQVSIESMREQLETQRELTSEAQAAFKASELANSEKANEIAALRSKQEELDQQSANLNTQIAELLASLDLTKNNLTEKNEELSSNQAQLQTLQLALDEKTAELETAVSNIKASQQHYTSLETEFNDLKVEYDKLFMPARTKESKYIVKTVHLPDNSFEVTVPGHSPRVLSLADTDALLAKIAEEHCSDLYVHIIFPKSDTISHAEAWRLTSQLHKHDYYYSNRNCE</sequence>
<dbReference type="Proteomes" id="UP000190962">
    <property type="component" value="Unassembled WGS sequence"/>
</dbReference>
<accession>A0A1T2CHA4</accession>
<organism evidence="3 4">
    <name type="scientific">Solemya velum gill symbiont</name>
    <dbReference type="NCBI Taxonomy" id="2340"/>
    <lineage>
        <taxon>Bacteria</taxon>
        <taxon>Pseudomonadati</taxon>
        <taxon>Pseudomonadota</taxon>
        <taxon>Gammaproteobacteria</taxon>
        <taxon>sulfur-oxidizing symbionts</taxon>
    </lineage>
</organism>
<keyword evidence="2" id="KW-1133">Transmembrane helix</keyword>
<comment type="caution">
    <text evidence="3">The sequence shown here is derived from an EMBL/GenBank/DDBJ whole genome shotgun (WGS) entry which is preliminary data.</text>
</comment>
<dbReference type="EMBL" id="MPNX01000019">
    <property type="protein sequence ID" value="OOY34225.1"/>
    <property type="molecule type" value="Genomic_DNA"/>
</dbReference>
<dbReference type="AlphaFoldDB" id="A0A1T2CHA4"/>
<keyword evidence="2" id="KW-0472">Membrane</keyword>
<evidence type="ECO:0000313" key="3">
    <source>
        <dbReference type="EMBL" id="OOY34225.1"/>
    </source>
</evidence>
<evidence type="ECO:0000313" key="4">
    <source>
        <dbReference type="Proteomes" id="UP000190962"/>
    </source>
</evidence>
<feature type="coiled-coil region" evidence="1">
    <location>
        <begin position="312"/>
        <end position="430"/>
    </location>
</feature>
<keyword evidence="1" id="KW-0175">Coiled coil</keyword>
<name>A0A1T2CHA4_SOVGS</name>
<proteinExistence type="predicted"/>
<keyword evidence="2" id="KW-0812">Transmembrane</keyword>
<evidence type="ECO:0000256" key="2">
    <source>
        <dbReference type="SAM" id="Phobius"/>
    </source>
</evidence>